<dbReference type="PANTHER" id="PTHR23235">
    <property type="entry name" value="KRUEPPEL-LIKE TRANSCRIPTION FACTOR"/>
    <property type="match status" value="1"/>
</dbReference>
<accession>A0A165NTY7</accession>
<dbReference type="GO" id="GO:0000978">
    <property type="term" value="F:RNA polymerase II cis-regulatory region sequence-specific DNA binding"/>
    <property type="evidence" value="ECO:0007669"/>
    <property type="project" value="TreeGrafter"/>
</dbReference>
<proteinExistence type="predicted"/>
<dbReference type="Proteomes" id="UP000077266">
    <property type="component" value="Unassembled WGS sequence"/>
</dbReference>
<feature type="compositionally biased region" description="Polar residues" evidence="5">
    <location>
        <begin position="1"/>
        <end position="10"/>
    </location>
</feature>
<feature type="compositionally biased region" description="Low complexity" evidence="5">
    <location>
        <begin position="72"/>
        <end position="88"/>
    </location>
</feature>
<feature type="domain" description="C2H2-type" evidence="6">
    <location>
        <begin position="223"/>
        <end position="246"/>
    </location>
</feature>
<dbReference type="Pfam" id="PF00096">
    <property type="entry name" value="zf-C2H2"/>
    <property type="match status" value="1"/>
</dbReference>
<dbReference type="GO" id="GO:0000981">
    <property type="term" value="F:DNA-binding transcription factor activity, RNA polymerase II-specific"/>
    <property type="evidence" value="ECO:0007669"/>
    <property type="project" value="TreeGrafter"/>
</dbReference>
<dbReference type="SUPFAM" id="SSF57667">
    <property type="entry name" value="beta-beta-alpha zinc fingers"/>
    <property type="match status" value="1"/>
</dbReference>
<evidence type="ECO:0000256" key="4">
    <source>
        <dbReference type="PROSITE-ProRule" id="PRU00042"/>
    </source>
</evidence>
<dbReference type="PROSITE" id="PS00028">
    <property type="entry name" value="ZINC_FINGER_C2H2_1"/>
    <property type="match status" value="1"/>
</dbReference>
<sequence>MAHRQSSSDRPTLPSLPEVFPDLMSRSQADAHRDALPRRGGLVPPPSGLQSSMPSGMTPLPHHGSGYGQVYAQSPPQQAAPPQSQHPHTAQYYGHSRSHSMQHMSQPPRPSSTAPFNSGSRVVAGVPRAVTPGPQRVQYGLLQLGVEGLETLRTDSQRPIDRYRPQPPQEDTRPRNHICPYCSAAYSRRSALEVRGALITLQPAHPAILLQIHIRRHTGERPFVCTLCSRDYMSVSNLNRHYRQSHPTIEAPGDEAA</sequence>
<reference evidence="7 8" key="1">
    <citation type="journal article" date="2016" name="Mol. Biol. Evol.">
        <title>Comparative Genomics of Early-Diverging Mushroom-Forming Fungi Provides Insights into the Origins of Lignocellulose Decay Capabilities.</title>
        <authorList>
            <person name="Nagy L.G."/>
            <person name="Riley R."/>
            <person name="Tritt A."/>
            <person name="Adam C."/>
            <person name="Daum C."/>
            <person name="Floudas D."/>
            <person name="Sun H."/>
            <person name="Yadav J.S."/>
            <person name="Pangilinan J."/>
            <person name="Larsson K.H."/>
            <person name="Matsuura K."/>
            <person name="Barry K."/>
            <person name="Labutti K."/>
            <person name="Kuo R."/>
            <person name="Ohm R.A."/>
            <person name="Bhattacharya S.S."/>
            <person name="Shirouzu T."/>
            <person name="Yoshinaga Y."/>
            <person name="Martin F.M."/>
            <person name="Grigoriev I.V."/>
            <person name="Hibbett D.S."/>
        </authorList>
    </citation>
    <scope>NUCLEOTIDE SEQUENCE [LARGE SCALE GENOMIC DNA]</scope>
    <source>
        <strain evidence="7 8">HHB12029</strain>
    </source>
</reference>
<evidence type="ECO:0000256" key="5">
    <source>
        <dbReference type="SAM" id="MobiDB-lite"/>
    </source>
</evidence>
<dbReference type="InterPro" id="IPR036236">
    <property type="entry name" value="Znf_C2H2_sf"/>
</dbReference>
<evidence type="ECO:0000259" key="6">
    <source>
        <dbReference type="PROSITE" id="PS50157"/>
    </source>
</evidence>
<keyword evidence="2 4" id="KW-0863">Zinc-finger</keyword>
<feature type="compositionally biased region" description="Basic and acidic residues" evidence="5">
    <location>
        <begin position="153"/>
        <end position="174"/>
    </location>
</feature>
<feature type="region of interest" description="Disordered" evidence="5">
    <location>
        <begin position="153"/>
        <end position="176"/>
    </location>
</feature>
<dbReference type="PANTHER" id="PTHR23235:SF120">
    <property type="entry name" value="KRUPPEL-LIKE FACTOR 15"/>
    <property type="match status" value="1"/>
</dbReference>
<dbReference type="InterPro" id="IPR013087">
    <property type="entry name" value="Znf_C2H2_type"/>
</dbReference>
<dbReference type="InParanoid" id="A0A165NTY7"/>
<dbReference type="OrthoDB" id="654211at2759"/>
<dbReference type="GO" id="GO:0008270">
    <property type="term" value="F:zinc ion binding"/>
    <property type="evidence" value="ECO:0007669"/>
    <property type="project" value="UniProtKB-KW"/>
</dbReference>
<feature type="region of interest" description="Disordered" evidence="5">
    <location>
        <begin position="1"/>
        <end position="120"/>
    </location>
</feature>
<keyword evidence="8" id="KW-1185">Reference proteome</keyword>
<dbReference type="Gene3D" id="3.30.160.60">
    <property type="entry name" value="Classic Zinc Finger"/>
    <property type="match status" value="2"/>
</dbReference>
<dbReference type="AlphaFoldDB" id="A0A165NTY7"/>
<evidence type="ECO:0000256" key="1">
    <source>
        <dbReference type="ARBA" id="ARBA00022723"/>
    </source>
</evidence>
<evidence type="ECO:0000256" key="3">
    <source>
        <dbReference type="ARBA" id="ARBA00022833"/>
    </source>
</evidence>
<name>A0A165NTY7_EXIGL</name>
<protein>
    <recommendedName>
        <fullName evidence="6">C2H2-type domain-containing protein</fullName>
    </recommendedName>
</protein>
<dbReference type="PROSITE" id="PS50157">
    <property type="entry name" value="ZINC_FINGER_C2H2_2"/>
    <property type="match status" value="1"/>
</dbReference>
<dbReference type="STRING" id="1314781.A0A165NTY7"/>
<evidence type="ECO:0000256" key="2">
    <source>
        <dbReference type="ARBA" id="ARBA00022771"/>
    </source>
</evidence>
<keyword evidence="1" id="KW-0479">Metal-binding</keyword>
<evidence type="ECO:0000313" key="7">
    <source>
        <dbReference type="EMBL" id="KZW01216.1"/>
    </source>
</evidence>
<gene>
    <name evidence="7" type="ORF">EXIGLDRAFT_88339</name>
</gene>
<organism evidence="7 8">
    <name type="scientific">Exidia glandulosa HHB12029</name>
    <dbReference type="NCBI Taxonomy" id="1314781"/>
    <lineage>
        <taxon>Eukaryota</taxon>
        <taxon>Fungi</taxon>
        <taxon>Dikarya</taxon>
        <taxon>Basidiomycota</taxon>
        <taxon>Agaricomycotina</taxon>
        <taxon>Agaricomycetes</taxon>
        <taxon>Auriculariales</taxon>
        <taxon>Exidiaceae</taxon>
        <taxon>Exidia</taxon>
    </lineage>
</organism>
<evidence type="ECO:0000313" key="8">
    <source>
        <dbReference type="Proteomes" id="UP000077266"/>
    </source>
</evidence>
<dbReference type="EMBL" id="KV425895">
    <property type="protein sequence ID" value="KZW01216.1"/>
    <property type="molecule type" value="Genomic_DNA"/>
</dbReference>
<dbReference type="FunFam" id="3.30.160.60:FF:000446">
    <property type="entry name" value="Zinc finger protein"/>
    <property type="match status" value="1"/>
</dbReference>
<feature type="compositionally biased region" description="Polar residues" evidence="5">
    <location>
        <begin position="111"/>
        <end position="120"/>
    </location>
</feature>
<keyword evidence="3" id="KW-0862">Zinc</keyword>